<gene>
    <name evidence="14 16" type="primary">ribB</name>
    <name evidence="16" type="ORF">IM816_03355</name>
</gene>
<dbReference type="NCBIfam" id="NF010626">
    <property type="entry name" value="PRK14019.1"/>
    <property type="match status" value="1"/>
</dbReference>
<comment type="cofactor">
    <cofactor evidence="2">
        <name>Mn(2+)</name>
        <dbReference type="ChEBI" id="CHEBI:29035"/>
    </cofactor>
</comment>
<dbReference type="SUPFAM" id="SSF55821">
    <property type="entry name" value="YrdC/RibB"/>
    <property type="match status" value="1"/>
</dbReference>
<name>A0ABY4T5J4_9GAMM</name>
<dbReference type="EC" id="4.1.99.12" evidence="7 14"/>
<evidence type="ECO:0000256" key="3">
    <source>
        <dbReference type="ARBA" id="ARBA00002284"/>
    </source>
</evidence>
<evidence type="ECO:0000256" key="13">
    <source>
        <dbReference type="ARBA" id="ARBA00023239"/>
    </source>
</evidence>
<dbReference type="InterPro" id="IPR036144">
    <property type="entry name" value="RibA-like_sf"/>
</dbReference>
<comment type="subunit">
    <text evidence="14">Homodimer.</text>
</comment>
<keyword evidence="17" id="KW-1185">Reference proteome</keyword>
<feature type="site" description="Essential for catalytic activity" evidence="14">
    <location>
        <position position="164"/>
    </location>
</feature>
<comment type="cofactor">
    <cofactor evidence="14">
        <name>Mg(2+)</name>
        <dbReference type="ChEBI" id="CHEBI:18420"/>
    </cofactor>
    <cofactor evidence="14">
        <name>Mn(2+)</name>
        <dbReference type="ChEBI" id="CHEBI:29035"/>
    </cofactor>
    <text evidence="14">Binds 2 divalent metal cations per subunit. Magnesium or manganese.</text>
</comment>
<dbReference type="Pfam" id="PF00926">
    <property type="entry name" value="DHBP_synthase"/>
    <property type="match status" value="1"/>
</dbReference>
<evidence type="ECO:0000256" key="8">
    <source>
        <dbReference type="ARBA" id="ARBA00018836"/>
    </source>
</evidence>
<feature type="binding site" evidence="14">
    <location>
        <position position="28"/>
    </location>
    <ligand>
        <name>Mg(2+)</name>
        <dbReference type="ChEBI" id="CHEBI:18420"/>
        <label>2</label>
    </ligand>
</feature>
<feature type="binding site" evidence="14">
    <location>
        <begin position="140"/>
        <end position="144"/>
    </location>
    <ligand>
        <name>D-ribulose 5-phosphate</name>
        <dbReference type="ChEBI" id="CHEBI:58121"/>
    </ligand>
</feature>
<keyword evidence="12 14" id="KW-0464">Manganese</keyword>
<evidence type="ECO:0000256" key="7">
    <source>
        <dbReference type="ARBA" id="ARBA00012153"/>
    </source>
</evidence>
<comment type="function">
    <text evidence="3 14">Catalyzes the conversion of D-ribulose 5-phosphate to formate and 3,4-dihydroxy-2-butanone 4-phosphate.</text>
</comment>
<evidence type="ECO:0000313" key="16">
    <source>
        <dbReference type="EMBL" id="URL59167.1"/>
    </source>
</evidence>
<evidence type="ECO:0000313" key="17">
    <source>
        <dbReference type="Proteomes" id="UP001056681"/>
    </source>
</evidence>
<organism evidence="16 17">
    <name type="scientific">Luteibacter flocculans</name>
    <dbReference type="NCBI Taxonomy" id="2780091"/>
    <lineage>
        <taxon>Bacteria</taxon>
        <taxon>Pseudomonadati</taxon>
        <taxon>Pseudomonadota</taxon>
        <taxon>Gammaproteobacteria</taxon>
        <taxon>Lysobacterales</taxon>
        <taxon>Rhodanobacteraceae</taxon>
        <taxon>Luteibacter</taxon>
    </lineage>
</organism>
<evidence type="ECO:0000256" key="6">
    <source>
        <dbReference type="ARBA" id="ARBA00008976"/>
    </source>
</evidence>
<feature type="binding site" evidence="14">
    <location>
        <position position="28"/>
    </location>
    <ligand>
        <name>Mg(2+)</name>
        <dbReference type="ChEBI" id="CHEBI:18420"/>
        <label>1</label>
    </ligand>
</feature>
<evidence type="ECO:0000256" key="11">
    <source>
        <dbReference type="ARBA" id="ARBA00022842"/>
    </source>
</evidence>
<feature type="binding site" evidence="14">
    <location>
        <position position="143"/>
    </location>
    <ligand>
        <name>Mg(2+)</name>
        <dbReference type="ChEBI" id="CHEBI:18420"/>
        <label>2</label>
    </ligand>
</feature>
<dbReference type="InterPro" id="IPR032677">
    <property type="entry name" value="GTP_cyclohydro_II"/>
</dbReference>
<dbReference type="Proteomes" id="UP001056681">
    <property type="component" value="Chromosome"/>
</dbReference>
<keyword evidence="10 14" id="KW-0479">Metal-binding</keyword>
<evidence type="ECO:0000256" key="9">
    <source>
        <dbReference type="ARBA" id="ARBA00022619"/>
    </source>
</evidence>
<feature type="binding site" evidence="14">
    <location>
        <begin position="27"/>
        <end position="28"/>
    </location>
    <ligand>
        <name>D-ribulose 5-phosphate</name>
        <dbReference type="ChEBI" id="CHEBI:58121"/>
    </ligand>
</feature>
<evidence type="ECO:0000256" key="14">
    <source>
        <dbReference type="HAMAP-Rule" id="MF_00180"/>
    </source>
</evidence>
<keyword evidence="9 14" id="KW-0686">Riboflavin biosynthesis</keyword>
<dbReference type="EMBL" id="CP063231">
    <property type="protein sequence ID" value="URL59167.1"/>
    <property type="molecule type" value="Genomic_DNA"/>
</dbReference>
<protein>
    <recommendedName>
        <fullName evidence="8 14">3,4-dihydroxy-2-butanone 4-phosphate synthase</fullName>
        <shortName evidence="14">DHBP synthase</shortName>
        <ecNumber evidence="7 14">4.1.99.12</ecNumber>
    </recommendedName>
</protein>
<dbReference type="PANTHER" id="PTHR21327:SF34">
    <property type="entry name" value="3,4-DIHYDROXY-2-BUTANONE 4-PHOSPHATE SYNTHASE"/>
    <property type="match status" value="1"/>
</dbReference>
<dbReference type="InterPro" id="IPR017945">
    <property type="entry name" value="DHBP_synth_RibB-like_a/b_dom"/>
</dbReference>
<dbReference type="NCBIfam" id="TIGR00506">
    <property type="entry name" value="ribB"/>
    <property type="match status" value="1"/>
</dbReference>
<keyword evidence="13 14" id="KW-0456">Lyase</keyword>
<dbReference type="RefSeq" id="WP_250339796.1">
    <property type="nucleotide sequence ID" value="NZ_CP063231.1"/>
</dbReference>
<evidence type="ECO:0000256" key="10">
    <source>
        <dbReference type="ARBA" id="ARBA00022723"/>
    </source>
</evidence>
<dbReference type="PIRSF" id="PIRSF001259">
    <property type="entry name" value="RibA"/>
    <property type="match status" value="1"/>
</dbReference>
<comment type="similarity">
    <text evidence="14">Belongs to the DHBP synthase family.</text>
</comment>
<dbReference type="InterPro" id="IPR000422">
    <property type="entry name" value="DHBP_synthase_RibB"/>
</dbReference>
<comment type="similarity">
    <text evidence="6">In the C-terminal section; belongs to the GTP cyclohydrolase II family.</text>
</comment>
<dbReference type="GO" id="GO:0008686">
    <property type="term" value="F:3,4-dihydroxy-2-butanone-4-phosphate synthase activity"/>
    <property type="evidence" value="ECO:0007669"/>
    <property type="project" value="UniProtKB-EC"/>
</dbReference>
<evidence type="ECO:0000259" key="15">
    <source>
        <dbReference type="Pfam" id="PF00925"/>
    </source>
</evidence>
<comment type="pathway">
    <text evidence="4 14">Cofactor biosynthesis; riboflavin biosynthesis; 2-hydroxy-3-oxobutyl phosphate from D-ribulose 5-phosphate: step 1/1.</text>
</comment>
<proteinExistence type="inferred from homology"/>
<evidence type="ECO:0000256" key="5">
    <source>
        <dbReference type="ARBA" id="ARBA00005520"/>
    </source>
</evidence>
<feature type="domain" description="GTP cyclohydrolase II" evidence="15">
    <location>
        <begin position="210"/>
        <end position="362"/>
    </location>
</feature>
<reference evidence="16" key="1">
    <citation type="submission" date="2020-10" db="EMBL/GenBank/DDBJ databases">
        <title>Whole-genome sequence of Luteibacter sp. EIF3.</title>
        <authorList>
            <person name="Friedrich I."/>
            <person name="Hertel R."/>
            <person name="Daniel R."/>
        </authorList>
    </citation>
    <scope>NUCLEOTIDE SEQUENCE</scope>
    <source>
        <strain evidence="16">EIF3</strain>
    </source>
</reference>
<dbReference type="PANTHER" id="PTHR21327">
    <property type="entry name" value="GTP CYCLOHYDROLASE II-RELATED"/>
    <property type="match status" value="1"/>
</dbReference>
<comment type="similarity">
    <text evidence="5">In the N-terminal section; belongs to the DHBP synthase family.</text>
</comment>
<dbReference type="HAMAP" id="MF_00180">
    <property type="entry name" value="RibB"/>
    <property type="match status" value="1"/>
</dbReference>
<accession>A0ABY4T5J4</accession>
<keyword evidence="11 14" id="KW-0460">Magnesium</keyword>
<evidence type="ECO:0000256" key="4">
    <source>
        <dbReference type="ARBA" id="ARBA00004904"/>
    </source>
</evidence>
<dbReference type="Pfam" id="PF00925">
    <property type="entry name" value="GTP_cyclohydro2"/>
    <property type="match status" value="1"/>
</dbReference>
<evidence type="ECO:0000256" key="2">
    <source>
        <dbReference type="ARBA" id="ARBA00001936"/>
    </source>
</evidence>
<feature type="binding site" evidence="14">
    <location>
        <position position="32"/>
    </location>
    <ligand>
        <name>D-ribulose 5-phosphate</name>
        <dbReference type="ChEBI" id="CHEBI:58121"/>
    </ligand>
</feature>
<dbReference type="Gene3D" id="3.90.870.10">
    <property type="entry name" value="DHBP synthase"/>
    <property type="match status" value="1"/>
</dbReference>
<dbReference type="SUPFAM" id="SSF142695">
    <property type="entry name" value="RibA-like"/>
    <property type="match status" value="1"/>
</dbReference>
<sequence length="364" mass="39870">MPFHTIPEIVEDLRNGRMVVILDDEDRENEGDIVMAAEKVRPEDVNFMVREARGLLCLTLTEQRTRQLGLKPMVSDNNSPYHTNFTVSIEAAEGVTTGISAHDRARTVQVAVAKDAKPADITMPGHVFPLTAQPGGVLTRAGHTEAGCDLAALAGLEPASVLIEILHDDGSMARRPELEVFAAKHGLKIGTIADLIRYRLETEKTVTRVFEDHVDTEFGPFRLVAFRDAIRHGLHFALVRGDVSNGEPVLTRVHMRNTLSDVLHLKRDDLGQTVTDALRRIDAEDRGVLLVLSGDDTAEALLGRLKQESAPMPAPKDDQEWRQLGLGAQILADLGVKRLRVMGTPRKFVGIAGFGLEVVEQVAG</sequence>
<feature type="site" description="Essential for catalytic activity" evidence="14">
    <location>
        <position position="126"/>
    </location>
</feature>
<evidence type="ECO:0000256" key="1">
    <source>
        <dbReference type="ARBA" id="ARBA00000141"/>
    </source>
</evidence>
<evidence type="ECO:0000256" key="12">
    <source>
        <dbReference type="ARBA" id="ARBA00023211"/>
    </source>
</evidence>
<comment type="catalytic activity">
    <reaction evidence="1 14">
        <text>D-ribulose 5-phosphate = (2S)-2-hydroxy-3-oxobutyl phosphate + formate + H(+)</text>
        <dbReference type="Rhea" id="RHEA:18457"/>
        <dbReference type="ChEBI" id="CHEBI:15378"/>
        <dbReference type="ChEBI" id="CHEBI:15740"/>
        <dbReference type="ChEBI" id="CHEBI:58121"/>
        <dbReference type="ChEBI" id="CHEBI:58830"/>
        <dbReference type="EC" id="4.1.99.12"/>
    </reaction>
</comment>
<dbReference type="Gene3D" id="3.40.50.10990">
    <property type="entry name" value="GTP cyclohydrolase II"/>
    <property type="match status" value="2"/>
</dbReference>